<protein>
    <recommendedName>
        <fullName evidence="4">Secreted protein</fullName>
    </recommendedName>
</protein>
<dbReference type="AlphaFoldDB" id="A0AAV4I1C0"/>
<accession>A0AAV4I1C0</accession>
<dbReference type="EMBL" id="BMAT01002291">
    <property type="protein sequence ID" value="GFS03755.1"/>
    <property type="molecule type" value="Genomic_DNA"/>
</dbReference>
<evidence type="ECO:0000313" key="3">
    <source>
        <dbReference type="Proteomes" id="UP000762676"/>
    </source>
</evidence>
<dbReference type="Proteomes" id="UP000762676">
    <property type="component" value="Unassembled WGS sequence"/>
</dbReference>
<keyword evidence="3" id="KW-1185">Reference proteome</keyword>
<feature type="chain" id="PRO_5044011156" description="Secreted protein" evidence="1">
    <location>
        <begin position="22"/>
        <end position="108"/>
    </location>
</feature>
<keyword evidence="1" id="KW-0732">Signal</keyword>
<reference evidence="2 3" key="1">
    <citation type="journal article" date="2021" name="Elife">
        <title>Chloroplast acquisition without the gene transfer in kleptoplastic sea slugs, Plakobranchus ocellatus.</title>
        <authorList>
            <person name="Maeda T."/>
            <person name="Takahashi S."/>
            <person name="Yoshida T."/>
            <person name="Shimamura S."/>
            <person name="Takaki Y."/>
            <person name="Nagai Y."/>
            <person name="Toyoda A."/>
            <person name="Suzuki Y."/>
            <person name="Arimoto A."/>
            <person name="Ishii H."/>
            <person name="Satoh N."/>
            <person name="Nishiyama T."/>
            <person name="Hasebe M."/>
            <person name="Maruyama T."/>
            <person name="Minagawa J."/>
            <person name="Obokata J."/>
            <person name="Shigenobu S."/>
        </authorList>
    </citation>
    <scope>NUCLEOTIDE SEQUENCE [LARGE SCALE GENOMIC DNA]</scope>
</reference>
<feature type="signal peptide" evidence="1">
    <location>
        <begin position="1"/>
        <end position="21"/>
    </location>
</feature>
<comment type="caution">
    <text evidence="2">The sequence shown here is derived from an EMBL/GenBank/DDBJ whole genome shotgun (WGS) entry which is preliminary data.</text>
</comment>
<sequence>MNKLAAILCITSAVFFCVVYAQKQCTADVAAGPDQVSPCANATAFTTNPITGVDFCCPGTNNPSGRTVGYNQYKSFTCVCESRSGSADSPRAKYCKQHPNSLICRRRG</sequence>
<proteinExistence type="predicted"/>
<organism evidence="2 3">
    <name type="scientific">Elysia marginata</name>
    <dbReference type="NCBI Taxonomy" id="1093978"/>
    <lineage>
        <taxon>Eukaryota</taxon>
        <taxon>Metazoa</taxon>
        <taxon>Spiralia</taxon>
        <taxon>Lophotrochozoa</taxon>
        <taxon>Mollusca</taxon>
        <taxon>Gastropoda</taxon>
        <taxon>Heterobranchia</taxon>
        <taxon>Euthyneura</taxon>
        <taxon>Panpulmonata</taxon>
        <taxon>Sacoglossa</taxon>
        <taxon>Placobranchoidea</taxon>
        <taxon>Plakobranchidae</taxon>
        <taxon>Elysia</taxon>
    </lineage>
</organism>
<name>A0AAV4I1C0_9GAST</name>
<evidence type="ECO:0000313" key="2">
    <source>
        <dbReference type="EMBL" id="GFS03755.1"/>
    </source>
</evidence>
<gene>
    <name evidence="2" type="ORF">ElyMa_001157200</name>
</gene>
<evidence type="ECO:0008006" key="4">
    <source>
        <dbReference type="Google" id="ProtNLM"/>
    </source>
</evidence>
<evidence type="ECO:0000256" key="1">
    <source>
        <dbReference type="SAM" id="SignalP"/>
    </source>
</evidence>